<dbReference type="RefSeq" id="WP_150062465.1">
    <property type="nucleotide sequence ID" value="NZ_JACHII010000021.1"/>
</dbReference>
<dbReference type="OrthoDB" id="9785707at2"/>
<dbReference type="InterPro" id="IPR003488">
    <property type="entry name" value="DprA"/>
</dbReference>
<evidence type="ECO:0000256" key="1">
    <source>
        <dbReference type="ARBA" id="ARBA00006525"/>
    </source>
</evidence>
<sequence>MSSIVSNETYRILKLSVTPGVGAACLRKISLFAQKNGIESLYNDRDVYKFLPSRIEAYNAESSSTSADKILVSCDENNVRLISFLDPLYPAALKSVPDFPVLLYIKGDAAALSKVGCAVVGTRHASKLGLSWARQIASLLVKNGFCVVSGLALGIDTAAHEGALQAGGATVAVMAHGLDKVTPARNKNLSTQIIENGGALVSEHAPGVPPRKQEYVRRNRIQSGLSICSLVVESSESGGSIYQGKFTLQQNRKLFCIMPPENTRGVSDFQAAGARRLIREAGAKPIGSSEELLSAINSAEITNSMN</sequence>
<reference evidence="3 4" key="1">
    <citation type="submission" date="2019-09" db="EMBL/GenBank/DDBJ databases">
        <title>Genome sequence of Roseospira marina, one of the more divergent members of the non-sulfur purple photosynthetic bacterial family, the Rhodospirillaceae.</title>
        <authorList>
            <person name="Meyer T."/>
            <person name="Kyndt J."/>
        </authorList>
    </citation>
    <scope>NUCLEOTIDE SEQUENCE [LARGE SCALE GENOMIC DNA]</scope>
    <source>
        <strain evidence="3 4">DSM 15113</strain>
    </source>
</reference>
<gene>
    <name evidence="3" type="primary">dprA</name>
    <name evidence="3" type="ORF">F1188_10960</name>
</gene>
<evidence type="ECO:0000259" key="2">
    <source>
        <dbReference type="Pfam" id="PF02481"/>
    </source>
</evidence>
<dbReference type="PANTHER" id="PTHR43022:SF1">
    <property type="entry name" value="PROTEIN SMF"/>
    <property type="match status" value="1"/>
</dbReference>
<organism evidence="3 4">
    <name type="scientific">Roseospira marina</name>
    <dbReference type="NCBI Taxonomy" id="140057"/>
    <lineage>
        <taxon>Bacteria</taxon>
        <taxon>Pseudomonadati</taxon>
        <taxon>Pseudomonadota</taxon>
        <taxon>Alphaproteobacteria</taxon>
        <taxon>Rhodospirillales</taxon>
        <taxon>Rhodospirillaceae</taxon>
        <taxon>Roseospira</taxon>
    </lineage>
</organism>
<dbReference type="Pfam" id="PF02481">
    <property type="entry name" value="DNA_processg_A"/>
    <property type="match status" value="1"/>
</dbReference>
<dbReference type="GO" id="GO:0009294">
    <property type="term" value="P:DNA-mediated transformation"/>
    <property type="evidence" value="ECO:0007669"/>
    <property type="project" value="InterPro"/>
</dbReference>
<comment type="similarity">
    <text evidence="1">Belongs to the DprA/Smf family.</text>
</comment>
<dbReference type="Proteomes" id="UP000324065">
    <property type="component" value="Unassembled WGS sequence"/>
</dbReference>
<feature type="domain" description="Smf/DprA SLOG" evidence="2">
    <location>
        <begin position="81"/>
        <end position="296"/>
    </location>
</feature>
<dbReference type="Gene3D" id="3.40.50.450">
    <property type="match status" value="1"/>
</dbReference>
<evidence type="ECO:0000313" key="4">
    <source>
        <dbReference type="Proteomes" id="UP000324065"/>
    </source>
</evidence>
<dbReference type="NCBIfam" id="TIGR00732">
    <property type="entry name" value="dprA"/>
    <property type="match status" value="1"/>
</dbReference>
<keyword evidence="4" id="KW-1185">Reference proteome</keyword>
<dbReference type="PANTHER" id="PTHR43022">
    <property type="entry name" value="PROTEIN SMF"/>
    <property type="match status" value="1"/>
</dbReference>
<dbReference type="SUPFAM" id="SSF102405">
    <property type="entry name" value="MCP/YpsA-like"/>
    <property type="match status" value="1"/>
</dbReference>
<comment type="caution">
    <text evidence="3">The sequence shown here is derived from an EMBL/GenBank/DDBJ whole genome shotgun (WGS) entry which is preliminary data.</text>
</comment>
<evidence type="ECO:0000313" key="3">
    <source>
        <dbReference type="EMBL" id="KAA5605415.1"/>
    </source>
</evidence>
<dbReference type="AlphaFoldDB" id="A0A5M6ICE6"/>
<protein>
    <submittedName>
        <fullName evidence="3">DNA-protecting protein DprA</fullName>
    </submittedName>
</protein>
<accession>A0A5M6ICE6</accession>
<dbReference type="InterPro" id="IPR057666">
    <property type="entry name" value="DrpA_SLOG"/>
</dbReference>
<name>A0A5M6ICE6_9PROT</name>
<proteinExistence type="inferred from homology"/>
<dbReference type="EMBL" id="VWPJ01000009">
    <property type="protein sequence ID" value="KAA5605415.1"/>
    <property type="molecule type" value="Genomic_DNA"/>
</dbReference>